<dbReference type="Proteomes" id="UP000030645">
    <property type="component" value="Unassembled WGS sequence"/>
</dbReference>
<dbReference type="InterPro" id="IPR052370">
    <property type="entry name" value="Meta-cleavage_hydrolase"/>
</dbReference>
<organism evidence="2 3">
    <name type="scientific">Morus notabilis</name>
    <dbReference type="NCBI Taxonomy" id="981085"/>
    <lineage>
        <taxon>Eukaryota</taxon>
        <taxon>Viridiplantae</taxon>
        <taxon>Streptophyta</taxon>
        <taxon>Embryophyta</taxon>
        <taxon>Tracheophyta</taxon>
        <taxon>Spermatophyta</taxon>
        <taxon>Magnoliopsida</taxon>
        <taxon>eudicotyledons</taxon>
        <taxon>Gunneridae</taxon>
        <taxon>Pentapetalae</taxon>
        <taxon>rosids</taxon>
        <taxon>fabids</taxon>
        <taxon>Rosales</taxon>
        <taxon>Moraceae</taxon>
        <taxon>Moreae</taxon>
        <taxon>Morus</taxon>
    </lineage>
</organism>
<dbReference type="InterPro" id="IPR029058">
    <property type="entry name" value="AB_hydrolase_fold"/>
</dbReference>
<proteinExistence type="predicted"/>
<evidence type="ECO:0000313" key="3">
    <source>
        <dbReference type="Proteomes" id="UP000030645"/>
    </source>
</evidence>
<sequence length="330" mass="37637">MARLMFRSFPLFYPSTISSILQTFLSDLFTPNGLPILVKLLGTILGIYFRFCGLSPRTFDLDDRTTMHFWTADQRRPDKPDLVMVHGYGGDSIWQFLGQVGPLSKAFNLHLPDLLFFGKSYTKWPDWSEVFQAKCVVKGLRRIGVDRYALYGISYGGFVAYQMAAMCPQEVEKVVIVSSGIVWTEDQKRELLIRNGRNALEILLPETPNDLRLLVSLSVYKSDPFKWVPDFVLTKFVQAMMQYRKEKLELIEHLLNKSAYYSTVPIIPQPTLLIWGDKDNVFPLYLGYQLHRHLGGNSKLEILKDTGHAANLDSPDTLNALIKSFVLNGS</sequence>
<gene>
    <name evidence="2" type="ORF">L484_009575</name>
</gene>
<dbReference type="Gene3D" id="3.40.50.1820">
    <property type="entry name" value="alpha/beta hydrolase"/>
    <property type="match status" value="1"/>
</dbReference>
<protein>
    <recommendedName>
        <fullName evidence="1">AB hydrolase-1 domain-containing protein</fullName>
    </recommendedName>
</protein>
<dbReference type="PANTHER" id="PTHR43139:SF37">
    <property type="entry name" value="ALPHA_BETA-HYDROLASES SUPERFAMILY PROTEIN"/>
    <property type="match status" value="1"/>
</dbReference>
<dbReference type="PANTHER" id="PTHR43139">
    <property type="entry name" value="SI:DKEY-122A22.2"/>
    <property type="match status" value="1"/>
</dbReference>
<evidence type="ECO:0000259" key="1">
    <source>
        <dbReference type="Pfam" id="PF00561"/>
    </source>
</evidence>
<name>W9QWR1_9ROSA</name>
<reference evidence="3" key="1">
    <citation type="submission" date="2013-01" db="EMBL/GenBank/DDBJ databases">
        <title>Draft Genome Sequence of a Mulberry Tree, Morus notabilis C.K. Schneid.</title>
        <authorList>
            <person name="He N."/>
            <person name="Zhao S."/>
        </authorList>
    </citation>
    <scope>NUCLEOTIDE SEQUENCE</scope>
</reference>
<feature type="domain" description="AB hydrolase-1" evidence="1">
    <location>
        <begin position="82"/>
        <end position="315"/>
    </location>
</feature>
<dbReference type="SUPFAM" id="SSF53474">
    <property type="entry name" value="alpha/beta-Hydrolases"/>
    <property type="match status" value="1"/>
</dbReference>
<dbReference type="KEGG" id="mnt:21392900"/>
<keyword evidence="3" id="KW-1185">Reference proteome</keyword>
<dbReference type="STRING" id="981085.W9QWR1"/>
<evidence type="ECO:0000313" key="2">
    <source>
        <dbReference type="EMBL" id="EXB23814.1"/>
    </source>
</evidence>
<accession>W9QWR1</accession>
<dbReference type="EMBL" id="KE343326">
    <property type="protein sequence ID" value="EXB23814.1"/>
    <property type="molecule type" value="Genomic_DNA"/>
</dbReference>
<dbReference type="eggNOG" id="KOG1454">
    <property type="taxonomic scope" value="Eukaryota"/>
</dbReference>
<dbReference type="OrthoDB" id="6431331at2759"/>
<dbReference type="InterPro" id="IPR000073">
    <property type="entry name" value="AB_hydrolase_1"/>
</dbReference>
<dbReference type="AlphaFoldDB" id="W9QWR1"/>
<dbReference type="PRINTS" id="PR00111">
    <property type="entry name" value="ABHYDROLASE"/>
</dbReference>
<dbReference type="Pfam" id="PF00561">
    <property type="entry name" value="Abhydrolase_1"/>
    <property type="match status" value="1"/>
</dbReference>